<reference evidence="1" key="1">
    <citation type="journal article" date="2021" name="Front. Plant Sci.">
        <title>Chromosome-Scale Genome Assembly for Chinese Sour Jujube and Insights Into Its Genome Evolution and Domestication Signature.</title>
        <authorList>
            <person name="Shen L.-Y."/>
            <person name="Luo H."/>
            <person name="Wang X.-L."/>
            <person name="Wang X.-M."/>
            <person name="Qiu X.-J."/>
            <person name="Liu H."/>
            <person name="Zhou S.-S."/>
            <person name="Jia K.-H."/>
            <person name="Nie S."/>
            <person name="Bao Y.-T."/>
            <person name="Zhang R.-G."/>
            <person name="Yun Q.-Z."/>
            <person name="Chai Y.-H."/>
            <person name="Lu J.-Y."/>
            <person name="Li Y."/>
            <person name="Zhao S.-W."/>
            <person name="Mao J.-F."/>
            <person name="Jia S.-G."/>
            <person name="Mao Y.-M."/>
        </authorList>
    </citation>
    <scope>NUCLEOTIDE SEQUENCE</scope>
    <source>
        <strain evidence="1">AT0</strain>
        <tissue evidence="1">Leaf</tissue>
    </source>
</reference>
<gene>
    <name evidence="1" type="ORF">FEM48_Zijuj04G0198300</name>
</gene>
<dbReference type="Proteomes" id="UP000813462">
    <property type="component" value="Unassembled WGS sequence"/>
</dbReference>
<name>A0A978VLV0_ZIZJJ</name>
<dbReference type="EMBL" id="JAEACU010000004">
    <property type="protein sequence ID" value="KAH7534069.1"/>
    <property type="molecule type" value="Genomic_DNA"/>
</dbReference>
<evidence type="ECO:0000313" key="2">
    <source>
        <dbReference type="Proteomes" id="UP000813462"/>
    </source>
</evidence>
<accession>A0A978VLV0</accession>
<dbReference type="AlphaFoldDB" id="A0A978VLV0"/>
<evidence type="ECO:0000313" key="1">
    <source>
        <dbReference type="EMBL" id="KAH7534069.1"/>
    </source>
</evidence>
<protein>
    <submittedName>
        <fullName evidence="1">Uncharacterized protein</fullName>
    </submittedName>
</protein>
<organism evidence="1 2">
    <name type="scientific">Ziziphus jujuba var. spinosa</name>
    <dbReference type="NCBI Taxonomy" id="714518"/>
    <lineage>
        <taxon>Eukaryota</taxon>
        <taxon>Viridiplantae</taxon>
        <taxon>Streptophyta</taxon>
        <taxon>Embryophyta</taxon>
        <taxon>Tracheophyta</taxon>
        <taxon>Spermatophyta</taxon>
        <taxon>Magnoliopsida</taxon>
        <taxon>eudicotyledons</taxon>
        <taxon>Gunneridae</taxon>
        <taxon>Pentapetalae</taxon>
        <taxon>rosids</taxon>
        <taxon>fabids</taxon>
        <taxon>Rosales</taxon>
        <taxon>Rhamnaceae</taxon>
        <taxon>Paliureae</taxon>
        <taxon>Ziziphus</taxon>
    </lineage>
</organism>
<sequence length="216" mass="24379">MEISPKIPSKAVRFLSQNFRLPQHHQILKKHSFAVLFHRTHSHLLLLSLSPALLALISHPSPASETSPLIGVHHPTNPTKFNSNTPTNKDAMLSKKTKLRIRRVPSSRDRLQPVMVSKKKARSRTLLSSRERDKPIMNLIFTWSHNDTYFHPGWEAVVQSLNDPSIDLSAADERLAEEESSGNFSTPNNVVVLDDIDVLSNMIQKVLSNNIQKGVY</sequence>
<proteinExistence type="predicted"/>
<comment type="caution">
    <text evidence="1">The sequence shown here is derived from an EMBL/GenBank/DDBJ whole genome shotgun (WGS) entry which is preliminary data.</text>
</comment>